<dbReference type="EMBL" id="DXCX01000027">
    <property type="protein sequence ID" value="HIY72787.1"/>
    <property type="molecule type" value="Genomic_DNA"/>
</dbReference>
<comment type="cofactor">
    <cofactor evidence="1">
        <name>Zn(2+)</name>
        <dbReference type="ChEBI" id="CHEBI:29105"/>
    </cofactor>
</comment>
<dbReference type="Proteomes" id="UP000886824">
    <property type="component" value="Unassembled WGS sequence"/>
</dbReference>
<dbReference type="GO" id="GO:0016020">
    <property type="term" value="C:membrane"/>
    <property type="evidence" value="ECO:0007669"/>
    <property type="project" value="UniProtKB-SubCell"/>
</dbReference>
<dbReference type="PANTHER" id="PTHR39188:SF3">
    <property type="entry name" value="STAGE IV SPORULATION PROTEIN FB"/>
    <property type="match status" value="1"/>
</dbReference>
<keyword evidence="7" id="KW-0378">Hydrolase</keyword>
<evidence type="ECO:0000313" key="15">
    <source>
        <dbReference type="Proteomes" id="UP000886824"/>
    </source>
</evidence>
<keyword evidence="6" id="KW-0479">Metal-binding</keyword>
<evidence type="ECO:0000256" key="11">
    <source>
        <dbReference type="ARBA" id="ARBA00023136"/>
    </source>
</evidence>
<gene>
    <name evidence="14" type="ORF">H9826_02265</name>
</gene>
<dbReference type="GO" id="GO:0008237">
    <property type="term" value="F:metallopeptidase activity"/>
    <property type="evidence" value="ECO:0007669"/>
    <property type="project" value="UniProtKB-KW"/>
</dbReference>
<evidence type="ECO:0000256" key="9">
    <source>
        <dbReference type="ARBA" id="ARBA00022989"/>
    </source>
</evidence>
<comment type="similarity">
    <text evidence="3">Belongs to the peptidase M50B family.</text>
</comment>
<evidence type="ECO:0000256" key="4">
    <source>
        <dbReference type="ARBA" id="ARBA00022670"/>
    </source>
</evidence>
<evidence type="ECO:0000256" key="12">
    <source>
        <dbReference type="SAM" id="Phobius"/>
    </source>
</evidence>
<evidence type="ECO:0000256" key="10">
    <source>
        <dbReference type="ARBA" id="ARBA00023049"/>
    </source>
</evidence>
<feature type="domain" description="Peptidase M50" evidence="13">
    <location>
        <begin position="44"/>
        <end position="77"/>
    </location>
</feature>
<evidence type="ECO:0000256" key="6">
    <source>
        <dbReference type="ARBA" id="ARBA00022723"/>
    </source>
</evidence>
<dbReference type="Pfam" id="PF02163">
    <property type="entry name" value="Peptidase_M50"/>
    <property type="match status" value="1"/>
</dbReference>
<evidence type="ECO:0000259" key="13">
    <source>
        <dbReference type="Pfam" id="PF02163"/>
    </source>
</evidence>
<evidence type="ECO:0000256" key="5">
    <source>
        <dbReference type="ARBA" id="ARBA00022692"/>
    </source>
</evidence>
<evidence type="ECO:0000256" key="1">
    <source>
        <dbReference type="ARBA" id="ARBA00001947"/>
    </source>
</evidence>
<evidence type="ECO:0000256" key="2">
    <source>
        <dbReference type="ARBA" id="ARBA00004141"/>
    </source>
</evidence>
<organism evidence="14 15">
    <name type="scientific">Candidatus Intestinimonas merdavium</name>
    <dbReference type="NCBI Taxonomy" id="2838622"/>
    <lineage>
        <taxon>Bacteria</taxon>
        <taxon>Bacillati</taxon>
        <taxon>Bacillota</taxon>
        <taxon>Clostridia</taxon>
        <taxon>Eubacteriales</taxon>
        <taxon>Intestinimonas</taxon>
    </lineage>
</organism>
<dbReference type="PANTHER" id="PTHR39188">
    <property type="entry name" value="MEMBRANE-ASSOCIATED ZINC METALLOPROTEASE M50B"/>
    <property type="match status" value="1"/>
</dbReference>
<keyword evidence="11 12" id="KW-0472">Membrane</keyword>
<dbReference type="AlphaFoldDB" id="A0A9D1Z3L2"/>
<sequence length="132" mass="13656">MPLDQRHPLTYAGELIAILAGPAANLLLALAALRLGSGREEGWLLAGLSLCLGWFNLLPVWPLDGGRALMLILTGFLPHDTAAAGVRVCSLALGFGLLTGGLSLLARGGGATLALMGGWLLACQFRGRKVGK</sequence>
<accession>A0A9D1Z3L2</accession>
<proteinExistence type="inferred from homology"/>
<dbReference type="GO" id="GO:0006508">
    <property type="term" value="P:proteolysis"/>
    <property type="evidence" value="ECO:0007669"/>
    <property type="project" value="UniProtKB-KW"/>
</dbReference>
<keyword evidence="8" id="KW-0862">Zinc</keyword>
<evidence type="ECO:0000313" key="14">
    <source>
        <dbReference type="EMBL" id="HIY72787.1"/>
    </source>
</evidence>
<keyword evidence="10" id="KW-0482">Metalloprotease</keyword>
<dbReference type="GO" id="GO:0046872">
    <property type="term" value="F:metal ion binding"/>
    <property type="evidence" value="ECO:0007669"/>
    <property type="project" value="UniProtKB-KW"/>
</dbReference>
<evidence type="ECO:0000256" key="8">
    <source>
        <dbReference type="ARBA" id="ARBA00022833"/>
    </source>
</evidence>
<comment type="caution">
    <text evidence="14">The sequence shown here is derived from an EMBL/GenBank/DDBJ whole genome shotgun (WGS) entry which is preliminary data.</text>
</comment>
<feature type="transmembrane region" description="Helical" evidence="12">
    <location>
        <begin position="15"/>
        <end position="35"/>
    </location>
</feature>
<feature type="transmembrane region" description="Helical" evidence="12">
    <location>
        <begin position="42"/>
        <end position="61"/>
    </location>
</feature>
<name>A0A9D1Z3L2_9FIRM</name>
<dbReference type="InterPro" id="IPR008915">
    <property type="entry name" value="Peptidase_M50"/>
</dbReference>
<evidence type="ECO:0000256" key="3">
    <source>
        <dbReference type="ARBA" id="ARBA00007931"/>
    </source>
</evidence>
<reference evidence="14" key="2">
    <citation type="submission" date="2021-04" db="EMBL/GenBank/DDBJ databases">
        <authorList>
            <person name="Gilroy R."/>
        </authorList>
    </citation>
    <scope>NUCLEOTIDE SEQUENCE</scope>
    <source>
        <strain evidence="14">CHK33-7979</strain>
    </source>
</reference>
<keyword evidence="5 12" id="KW-0812">Transmembrane</keyword>
<comment type="subcellular location">
    <subcellularLocation>
        <location evidence="2">Membrane</location>
        <topology evidence="2">Multi-pass membrane protein</topology>
    </subcellularLocation>
</comment>
<keyword evidence="9 12" id="KW-1133">Transmembrane helix</keyword>
<keyword evidence="4" id="KW-0645">Protease</keyword>
<reference evidence="14" key="1">
    <citation type="journal article" date="2021" name="PeerJ">
        <title>Extensive microbial diversity within the chicken gut microbiome revealed by metagenomics and culture.</title>
        <authorList>
            <person name="Gilroy R."/>
            <person name="Ravi A."/>
            <person name="Getino M."/>
            <person name="Pursley I."/>
            <person name="Horton D.L."/>
            <person name="Alikhan N.F."/>
            <person name="Baker D."/>
            <person name="Gharbi K."/>
            <person name="Hall N."/>
            <person name="Watson M."/>
            <person name="Adriaenssens E.M."/>
            <person name="Foster-Nyarko E."/>
            <person name="Jarju S."/>
            <person name="Secka A."/>
            <person name="Antonio M."/>
            <person name="Oren A."/>
            <person name="Chaudhuri R.R."/>
            <person name="La Ragione R."/>
            <person name="Hildebrand F."/>
            <person name="Pallen M.J."/>
        </authorList>
    </citation>
    <scope>NUCLEOTIDE SEQUENCE</scope>
    <source>
        <strain evidence="14">CHK33-7979</strain>
    </source>
</reference>
<evidence type="ECO:0000256" key="7">
    <source>
        <dbReference type="ARBA" id="ARBA00022801"/>
    </source>
</evidence>
<protein>
    <submittedName>
        <fullName evidence="14">M50 family metallopeptidase</fullName>
    </submittedName>
</protein>